<protein>
    <submittedName>
        <fullName evidence="2">Uncharacterized protein</fullName>
    </submittedName>
</protein>
<gene>
    <name evidence="2" type="ORF">NEMVEDRAFT_v1g243093</name>
</gene>
<dbReference type="HOGENOM" id="CLU_2200051_0_0_1"/>
<proteinExistence type="predicted"/>
<feature type="transmembrane region" description="Helical" evidence="1">
    <location>
        <begin position="65"/>
        <end position="88"/>
    </location>
</feature>
<name>A7S5Z3_NEMVE</name>
<accession>A7S5Z3</accession>
<organism evidence="2 3">
    <name type="scientific">Nematostella vectensis</name>
    <name type="common">Starlet sea anemone</name>
    <dbReference type="NCBI Taxonomy" id="45351"/>
    <lineage>
        <taxon>Eukaryota</taxon>
        <taxon>Metazoa</taxon>
        <taxon>Cnidaria</taxon>
        <taxon>Anthozoa</taxon>
        <taxon>Hexacorallia</taxon>
        <taxon>Actiniaria</taxon>
        <taxon>Edwardsiidae</taxon>
        <taxon>Nematostella</taxon>
    </lineage>
</organism>
<sequence length="108" mass="12079">MAVGNEPEDHSLLETILEKEGSKNSNILMSYLGTVSGTVGGAVRKVKHVAVPDVWPDMERVDHLVFVWTCVGYGVGTATAIGISYLLMRTTREIGQWRSWRQFRSRNN</sequence>
<dbReference type="InParanoid" id="A7S5Z3"/>
<evidence type="ECO:0000256" key="1">
    <source>
        <dbReference type="SAM" id="Phobius"/>
    </source>
</evidence>
<dbReference type="EMBL" id="DS469585">
    <property type="protein sequence ID" value="EDO40846.1"/>
    <property type="molecule type" value="Genomic_DNA"/>
</dbReference>
<keyword evidence="1" id="KW-1133">Transmembrane helix</keyword>
<evidence type="ECO:0000313" key="2">
    <source>
        <dbReference type="EMBL" id="EDO40846.1"/>
    </source>
</evidence>
<dbReference type="Proteomes" id="UP000001593">
    <property type="component" value="Unassembled WGS sequence"/>
</dbReference>
<dbReference type="AlphaFoldDB" id="A7S5Z3"/>
<keyword evidence="1" id="KW-0812">Transmembrane</keyword>
<evidence type="ECO:0000313" key="3">
    <source>
        <dbReference type="Proteomes" id="UP000001593"/>
    </source>
</evidence>
<keyword evidence="3" id="KW-1185">Reference proteome</keyword>
<reference evidence="2 3" key="1">
    <citation type="journal article" date="2007" name="Science">
        <title>Sea anemone genome reveals ancestral eumetazoan gene repertoire and genomic organization.</title>
        <authorList>
            <person name="Putnam N.H."/>
            <person name="Srivastava M."/>
            <person name="Hellsten U."/>
            <person name="Dirks B."/>
            <person name="Chapman J."/>
            <person name="Salamov A."/>
            <person name="Terry A."/>
            <person name="Shapiro H."/>
            <person name="Lindquist E."/>
            <person name="Kapitonov V.V."/>
            <person name="Jurka J."/>
            <person name="Genikhovich G."/>
            <person name="Grigoriev I.V."/>
            <person name="Lucas S.M."/>
            <person name="Steele R.E."/>
            <person name="Finnerty J.R."/>
            <person name="Technau U."/>
            <person name="Martindale M.Q."/>
            <person name="Rokhsar D.S."/>
        </authorList>
    </citation>
    <scope>NUCLEOTIDE SEQUENCE [LARGE SCALE GENOMIC DNA]</scope>
    <source>
        <strain evidence="3">CH2 X CH6</strain>
    </source>
</reference>
<keyword evidence="1" id="KW-0472">Membrane</keyword>